<evidence type="ECO:0000313" key="2">
    <source>
        <dbReference type="EMBL" id="MSL40934.1"/>
    </source>
</evidence>
<feature type="transmembrane region" description="Helical" evidence="1">
    <location>
        <begin position="34"/>
        <end position="52"/>
    </location>
</feature>
<keyword evidence="1" id="KW-0472">Membrane</keyword>
<keyword evidence="1" id="KW-1133">Transmembrane helix</keyword>
<comment type="caution">
    <text evidence="2">The sequence shown here is derived from an EMBL/GenBank/DDBJ whole genome shotgun (WGS) entry which is preliminary data.</text>
</comment>
<proteinExistence type="predicted"/>
<feature type="non-terminal residue" evidence="2">
    <location>
        <position position="55"/>
    </location>
</feature>
<dbReference type="EMBL" id="WKRU01000335">
    <property type="protein sequence ID" value="MSL40934.1"/>
    <property type="molecule type" value="Genomic_DNA"/>
</dbReference>
<protein>
    <submittedName>
        <fullName evidence="2">DUF2318 domain-containing protein</fullName>
    </submittedName>
</protein>
<evidence type="ECO:0000256" key="1">
    <source>
        <dbReference type="SAM" id="Phobius"/>
    </source>
</evidence>
<accession>A0A6C9QGQ1</accession>
<name>A0A6C9QGQ1_ECOLX</name>
<reference evidence="2" key="1">
    <citation type="journal article" date="2019" name="Nat. Med.">
        <title>A library of human gut bacterial isolates paired with longitudinal multiomics data enables mechanistic microbiome research.</title>
        <authorList>
            <person name="Poyet M."/>
            <person name="Groussin M."/>
            <person name="Gibbons S.M."/>
            <person name="Avila-Pacheco J."/>
            <person name="Jiang X."/>
            <person name="Kearney S.M."/>
            <person name="Perrotta A.R."/>
            <person name="Berdy B."/>
            <person name="Zhao S."/>
            <person name="Lieberman T.D."/>
            <person name="Swanson P.K."/>
            <person name="Smith M."/>
            <person name="Roesemann S."/>
            <person name="Alexander J.E."/>
            <person name="Rich S.A."/>
            <person name="Livny J."/>
            <person name="Vlamakis H."/>
            <person name="Clish C."/>
            <person name="Bullock K."/>
            <person name="Deik A."/>
            <person name="Scott J."/>
            <person name="Pierce K.A."/>
            <person name="Xavier R.J."/>
            <person name="Alm E.J."/>
        </authorList>
    </citation>
    <scope>NUCLEOTIDE SEQUENCE</scope>
    <source>
        <strain evidence="2">BIOML-A446</strain>
    </source>
</reference>
<sequence length="55" mass="6042">MSYFFVTTLQVFFCIALLSGVLWSRNDPPSLRPLTWTLLTGLIAGVLAGLFIHGS</sequence>
<gene>
    <name evidence="2" type="ORF">GKE65_22740</name>
</gene>
<keyword evidence="1" id="KW-0812">Transmembrane</keyword>
<organism evidence="2">
    <name type="scientific">Escherichia coli</name>
    <dbReference type="NCBI Taxonomy" id="562"/>
    <lineage>
        <taxon>Bacteria</taxon>
        <taxon>Pseudomonadati</taxon>
        <taxon>Pseudomonadota</taxon>
        <taxon>Gammaproteobacteria</taxon>
        <taxon>Enterobacterales</taxon>
        <taxon>Enterobacteriaceae</taxon>
        <taxon>Escherichia</taxon>
    </lineage>
</organism>
<dbReference type="AlphaFoldDB" id="A0A6C9QGQ1"/>